<keyword evidence="6" id="KW-0808">Transferase</keyword>
<dbReference type="EC" id="2.5.1.18" evidence="3"/>
<evidence type="ECO:0000256" key="7">
    <source>
        <dbReference type="ARBA" id="ARBA00047960"/>
    </source>
</evidence>
<comment type="subcellular location">
    <subcellularLocation>
        <location evidence="1">Cytoplasm</location>
        <location evidence="1">Cytosol</location>
    </subcellularLocation>
</comment>
<organism evidence="10 11">
    <name type="scientific">Eruca vesicaria subsp. sativa</name>
    <name type="common">Garden rocket</name>
    <name type="synonym">Eruca sativa</name>
    <dbReference type="NCBI Taxonomy" id="29727"/>
    <lineage>
        <taxon>Eukaryota</taxon>
        <taxon>Viridiplantae</taxon>
        <taxon>Streptophyta</taxon>
        <taxon>Embryophyta</taxon>
        <taxon>Tracheophyta</taxon>
        <taxon>Spermatophyta</taxon>
        <taxon>Magnoliopsida</taxon>
        <taxon>eudicotyledons</taxon>
        <taxon>Gunneridae</taxon>
        <taxon>Pentapetalae</taxon>
        <taxon>rosids</taxon>
        <taxon>malvids</taxon>
        <taxon>Brassicales</taxon>
        <taxon>Brassicaceae</taxon>
        <taxon>Brassiceae</taxon>
        <taxon>Eruca</taxon>
    </lineage>
</organism>
<reference evidence="10 11" key="1">
    <citation type="submission" date="2022-03" db="EMBL/GenBank/DDBJ databases">
        <authorList>
            <person name="Macdonald S."/>
            <person name="Ahmed S."/>
            <person name="Newling K."/>
        </authorList>
    </citation>
    <scope>NUCLEOTIDE SEQUENCE [LARGE SCALE GENOMIC DNA]</scope>
</reference>
<comment type="similarity">
    <text evidence="2">Belongs to the GST superfamily. Phi family.</text>
</comment>
<dbReference type="Pfam" id="PF02798">
    <property type="entry name" value="GST_N"/>
    <property type="match status" value="1"/>
</dbReference>
<dbReference type="InterPro" id="IPR036249">
    <property type="entry name" value="Thioredoxin-like_sf"/>
</dbReference>
<dbReference type="FunFam" id="1.20.1050.10:FF:000004">
    <property type="entry name" value="Glutathione S-transferase F2"/>
    <property type="match status" value="1"/>
</dbReference>
<dbReference type="AlphaFoldDB" id="A0ABC8IMW3"/>
<dbReference type="GO" id="GO:0004364">
    <property type="term" value="F:glutathione transferase activity"/>
    <property type="evidence" value="ECO:0007669"/>
    <property type="project" value="UniProtKB-EC"/>
</dbReference>
<comment type="caution">
    <text evidence="10">The sequence shown here is derived from an EMBL/GenBank/DDBJ whole genome shotgun (WGS) entry which is preliminary data.</text>
</comment>
<dbReference type="SUPFAM" id="SSF52833">
    <property type="entry name" value="Thioredoxin-like"/>
    <property type="match status" value="1"/>
</dbReference>
<evidence type="ECO:0000256" key="4">
    <source>
        <dbReference type="ARBA" id="ARBA00022490"/>
    </source>
</evidence>
<dbReference type="InterPro" id="IPR004045">
    <property type="entry name" value="Glutathione_S-Trfase_N"/>
</dbReference>
<dbReference type="Gene3D" id="3.40.30.10">
    <property type="entry name" value="Glutaredoxin"/>
    <property type="match status" value="1"/>
</dbReference>
<evidence type="ECO:0000256" key="3">
    <source>
        <dbReference type="ARBA" id="ARBA00012452"/>
    </source>
</evidence>
<dbReference type="SUPFAM" id="SSF47616">
    <property type="entry name" value="GST C-terminal domain-like"/>
    <property type="match status" value="1"/>
</dbReference>
<feature type="domain" description="GST C-terminal" evidence="9">
    <location>
        <begin position="99"/>
        <end position="238"/>
    </location>
</feature>
<keyword evidence="4" id="KW-0963">Cytoplasm</keyword>
<dbReference type="PROSITE" id="PS50404">
    <property type="entry name" value="GST_NTER"/>
    <property type="match status" value="1"/>
</dbReference>
<dbReference type="InterPro" id="IPR034347">
    <property type="entry name" value="GST_Phi_C"/>
</dbReference>
<evidence type="ECO:0000259" key="8">
    <source>
        <dbReference type="PROSITE" id="PS50404"/>
    </source>
</evidence>
<dbReference type="InterPro" id="IPR036282">
    <property type="entry name" value="Glutathione-S-Trfase_C_sf"/>
</dbReference>
<gene>
    <name evidence="10" type="ORF">ERUC_LOCUS561</name>
</gene>
<evidence type="ECO:0000313" key="11">
    <source>
        <dbReference type="Proteomes" id="UP001642260"/>
    </source>
</evidence>
<dbReference type="InterPro" id="IPR004046">
    <property type="entry name" value="GST_C"/>
</dbReference>
<keyword evidence="11" id="KW-1185">Reference proteome</keyword>
<name>A0ABC8IMW3_ERUVS</name>
<keyword evidence="5" id="KW-0216">Detoxification</keyword>
<proteinExistence type="inferred from homology"/>
<evidence type="ECO:0000256" key="6">
    <source>
        <dbReference type="ARBA" id="ARBA00022679"/>
    </source>
</evidence>
<dbReference type="SFLD" id="SFLDG00358">
    <property type="entry name" value="Main_(cytGST)"/>
    <property type="match status" value="1"/>
</dbReference>
<dbReference type="InterPro" id="IPR010987">
    <property type="entry name" value="Glutathione-S-Trfase_C-like"/>
</dbReference>
<sequence length="261" mass="29763">MEDQKMKLHCGLTTSNLAAKFGLHEKGLDFELVFVDWVAGEAKTKAFLSNLNLYDYPFQPFGQVPVLEDGDLKLFESKAITRYLAEQYKDVGTDLLPNDPKERAIVSMWMEIDTNQFHPFASTLIRELIIKPYQGLATDFTSVQNSKVKLSEVLNIYEARLAESSYLAGESFSLADLHHLPPIHYMLRMEEEGVKDLIYSRPNITAWVEKMKSRPAWLKTVVKGDHIFELTKQRRLPIKFDASCHELTSVAQTTTMVTGNN</sequence>
<evidence type="ECO:0000313" key="10">
    <source>
        <dbReference type="EMBL" id="CAH8283246.1"/>
    </source>
</evidence>
<dbReference type="InterPro" id="IPR040079">
    <property type="entry name" value="Glutathione_S-Trfase"/>
</dbReference>
<accession>A0ABC8IMW3</accession>
<dbReference type="CDD" id="cd03187">
    <property type="entry name" value="GST_C_Phi"/>
    <property type="match status" value="1"/>
</dbReference>
<dbReference type="PROSITE" id="PS50405">
    <property type="entry name" value="GST_CTER"/>
    <property type="match status" value="1"/>
</dbReference>
<dbReference type="Gene3D" id="1.20.1050.10">
    <property type="match status" value="1"/>
</dbReference>
<dbReference type="EMBL" id="CAKOAT010008892">
    <property type="protein sequence ID" value="CAH8283246.1"/>
    <property type="molecule type" value="Genomic_DNA"/>
</dbReference>
<dbReference type="GO" id="GO:0005829">
    <property type="term" value="C:cytosol"/>
    <property type="evidence" value="ECO:0007669"/>
    <property type="project" value="UniProtKB-SubCell"/>
</dbReference>
<dbReference type="PANTHER" id="PTHR43900:SF43">
    <property type="entry name" value="GLUTATHIONE S-TRANSFERASE F14"/>
    <property type="match status" value="1"/>
</dbReference>
<protein>
    <recommendedName>
        <fullName evidence="3">glutathione transferase</fullName>
        <ecNumber evidence="3">2.5.1.18</ecNumber>
    </recommendedName>
</protein>
<evidence type="ECO:0000259" key="9">
    <source>
        <dbReference type="PROSITE" id="PS50405"/>
    </source>
</evidence>
<dbReference type="SFLD" id="SFLDS00019">
    <property type="entry name" value="Glutathione_Transferase_(cytos"/>
    <property type="match status" value="1"/>
</dbReference>
<evidence type="ECO:0000256" key="2">
    <source>
        <dbReference type="ARBA" id="ARBA00010128"/>
    </source>
</evidence>
<evidence type="ECO:0000256" key="1">
    <source>
        <dbReference type="ARBA" id="ARBA00004514"/>
    </source>
</evidence>
<evidence type="ECO:0000256" key="5">
    <source>
        <dbReference type="ARBA" id="ARBA00022575"/>
    </source>
</evidence>
<dbReference type="PANTHER" id="PTHR43900">
    <property type="entry name" value="GLUTATHIONE S-TRANSFERASE RHO"/>
    <property type="match status" value="1"/>
</dbReference>
<dbReference type="Pfam" id="PF00043">
    <property type="entry name" value="GST_C"/>
    <property type="match status" value="1"/>
</dbReference>
<dbReference type="GO" id="GO:0009407">
    <property type="term" value="P:toxin catabolic process"/>
    <property type="evidence" value="ECO:0007669"/>
    <property type="project" value="UniProtKB-ARBA"/>
</dbReference>
<feature type="domain" description="GST N-terminal" evidence="8">
    <location>
        <begin position="4"/>
        <end position="92"/>
    </location>
</feature>
<comment type="catalytic activity">
    <reaction evidence="7">
        <text>RX + glutathione = an S-substituted glutathione + a halide anion + H(+)</text>
        <dbReference type="Rhea" id="RHEA:16437"/>
        <dbReference type="ChEBI" id="CHEBI:15378"/>
        <dbReference type="ChEBI" id="CHEBI:16042"/>
        <dbReference type="ChEBI" id="CHEBI:17792"/>
        <dbReference type="ChEBI" id="CHEBI:57925"/>
        <dbReference type="ChEBI" id="CHEBI:90779"/>
        <dbReference type="EC" id="2.5.1.18"/>
    </reaction>
</comment>
<dbReference type="Proteomes" id="UP001642260">
    <property type="component" value="Unassembled WGS sequence"/>
</dbReference>